<dbReference type="PROSITE" id="PS51257">
    <property type="entry name" value="PROKAR_LIPOPROTEIN"/>
    <property type="match status" value="1"/>
</dbReference>
<dbReference type="RefSeq" id="WP_245766368.1">
    <property type="nucleotide sequence ID" value="NZ_FOMW01000009.1"/>
</dbReference>
<feature type="chain" id="PRO_5011560666" description="Lipoprotein" evidence="1">
    <location>
        <begin position="19"/>
        <end position="109"/>
    </location>
</feature>
<name>A0A1I2CCB2_9RHOB</name>
<keyword evidence="3" id="KW-1185">Reference proteome</keyword>
<keyword evidence="1" id="KW-0732">Signal</keyword>
<dbReference type="Proteomes" id="UP000198977">
    <property type="component" value="Unassembled WGS sequence"/>
</dbReference>
<evidence type="ECO:0000256" key="1">
    <source>
        <dbReference type="SAM" id="SignalP"/>
    </source>
</evidence>
<evidence type="ECO:0000313" key="3">
    <source>
        <dbReference type="Proteomes" id="UP000198977"/>
    </source>
</evidence>
<sequence length="109" mass="11731">MTKKMFLIGILVATTAVAACQAGSERVAFDGKYFRTKVTKVDGKRDVFTVTVRDVAQSIAGAREAGRHEAVSYCVGTYGSSDIDWVVGPDTPELRIVDNAIVFQGTCPQ</sequence>
<dbReference type="EMBL" id="FOMW01000009">
    <property type="protein sequence ID" value="SFE65832.1"/>
    <property type="molecule type" value="Genomic_DNA"/>
</dbReference>
<gene>
    <name evidence="2" type="ORF">SAMN04488523_10972</name>
</gene>
<evidence type="ECO:0000313" key="2">
    <source>
        <dbReference type="EMBL" id="SFE65832.1"/>
    </source>
</evidence>
<evidence type="ECO:0008006" key="4">
    <source>
        <dbReference type="Google" id="ProtNLM"/>
    </source>
</evidence>
<proteinExistence type="predicted"/>
<accession>A0A1I2CCB2</accession>
<protein>
    <recommendedName>
        <fullName evidence="4">Lipoprotein</fullName>
    </recommendedName>
</protein>
<dbReference type="STRING" id="74348.SAMN04488523_10972"/>
<reference evidence="2 3" key="1">
    <citation type="submission" date="2016-10" db="EMBL/GenBank/DDBJ databases">
        <authorList>
            <person name="de Groot N.N."/>
        </authorList>
    </citation>
    <scope>NUCLEOTIDE SEQUENCE [LARGE SCALE GENOMIC DNA]</scope>
    <source>
        <strain evidence="2 3">DSM 11443</strain>
    </source>
</reference>
<organism evidence="2 3">
    <name type="scientific">Sulfitobacter brevis</name>
    <dbReference type="NCBI Taxonomy" id="74348"/>
    <lineage>
        <taxon>Bacteria</taxon>
        <taxon>Pseudomonadati</taxon>
        <taxon>Pseudomonadota</taxon>
        <taxon>Alphaproteobacteria</taxon>
        <taxon>Rhodobacterales</taxon>
        <taxon>Roseobacteraceae</taxon>
        <taxon>Sulfitobacter</taxon>
    </lineage>
</organism>
<feature type="signal peptide" evidence="1">
    <location>
        <begin position="1"/>
        <end position="18"/>
    </location>
</feature>
<dbReference type="AlphaFoldDB" id="A0A1I2CCB2"/>